<reference evidence="3" key="1">
    <citation type="journal article" date="2019" name="Int. J. Syst. Evol. Microbiol.">
        <title>The Global Catalogue of Microorganisms (GCM) 10K type strain sequencing project: providing services to taxonomists for standard genome sequencing and annotation.</title>
        <authorList>
            <consortium name="The Broad Institute Genomics Platform"/>
            <consortium name="The Broad Institute Genome Sequencing Center for Infectious Disease"/>
            <person name="Wu L."/>
            <person name="Ma J."/>
        </authorList>
    </citation>
    <scope>NUCLEOTIDE SEQUENCE [LARGE SCALE GENOMIC DNA]</scope>
    <source>
        <strain evidence="3">KCTC 52127</strain>
    </source>
</reference>
<sequence length="675" mass="77963">METSTIIFIVLAFVISIAIAYFQYYFKAKRVGNITLLLFALRSMVIFLLLLLLINPSIDKKSFINQKPALSVLVDNSRSTQFFKQDSLVNQLINSIKNNDRLQKKFDVSFYSFGEQFAFNDSLSFDEDQTNISEALVNIEDLNKGKNDAVILMSDGNQTLGNDYEYVNTKKTVFPVAIGDTLKYDDIRISQLNVNRYSFINNQFPVEAIVLYEGNQSVRANFTIEHRGKVIYRKQVRLTADKNTETIRTNIKSEREGVNFYKARVSFIEGEKNRNNNSKSFSVEVIDKQSQILILSSMYHPDLGTLKKSIERDQQRKATIELIDSKDFKIDDFQLVILYQPNFQFKDAFKQIKDKKINFFLISGSKTDWQLINSEAIGIRKNSIDQSEDYGANFNAGYLIFSQKDIDFNNFPPLKDKFGETLINIPHQTLLYQSINGFSSKEPMLATADENNHKKVFLLGEGIWRWRSSSFLNTNSFESFDEFIGNIIQYASSKKVRDRLAVDIESIYNANSLIKVGAFYVNNNFEFDDRATLIFTAVNKETNESKSYPFSLANNSYQLEIEGLESGEYDYTVRVEGQNINRKGTFRVSEYSVEEQFTNADHQKLARLADKTNGKMYYGDQGQTLINDLIENNQYVTVQRSIQRKESIIDWKWIMFLIVGLLAVEWFTRKYHGKI</sequence>
<dbReference type="SUPFAM" id="SSF53300">
    <property type="entry name" value="vWA-like"/>
    <property type="match status" value="1"/>
</dbReference>
<protein>
    <submittedName>
        <fullName evidence="2">VWA domain-containing protein</fullName>
    </submittedName>
</protein>
<dbReference type="RefSeq" id="WP_379666425.1">
    <property type="nucleotide sequence ID" value="NZ_JBHULH010000004.1"/>
</dbReference>
<dbReference type="PANTHER" id="PTHR37947:SF1">
    <property type="entry name" value="BLL2462 PROTEIN"/>
    <property type="match status" value="1"/>
</dbReference>
<dbReference type="PANTHER" id="PTHR37947">
    <property type="entry name" value="BLL2462 PROTEIN"/>
    <property type="match status" value="1"/>
</dbReference>
<gene>
    <name evidence="2" type="ORF">ACFSRZ_10065</name>
</gene>
<dbReference type="InterPro" id="IPR036465">
    <property type="entry name" value="vWFA_dom_sf"/>
</dbReference>
<organism evidence="2 3">
    <name type="scientific">Pseudotenacibaculum haliotis</name>
    <dbReference type="NCBI Taxonomy" id="1862138"/>
    <lineage>
        <taxon>Bacteria</taxon>
        <taxon>Pseudomonadati</taxon>
        <taxon>Bacteroidota</taxon>
        <taxon>Flavobacteriia</taxon>
        <taxon>Flavobacteriales</taxon>
        <taxon>Flavobacteriaceae</taxon>
        <taxon>Pseudotenacibaculum</taxon>
    </lineage>
</organism>
<dbReference type="Proteomes" id="UP001597508">
    <property type="component" value="Unassembled WGS sequence"/>
</dbReference>
<keyword evidence="1" id="KW-0812">Transmembrane</keyword>
<proteinExistence type="predicted"/>
<evidence type="ECO:0000256" key="1">
    <source>
        <dbReference type="SAM" id="Phobius"/>
    </source>
</evidence>
<keyword evidence="1" id="KW-0472">Membrane</keyword>
<keyword evidence="3" id="KW-1185">Reference proteome</keyword>
<comment type="caution">
    <text evidence="2">The sequence shown here is derived from an EMBL/GenBank/DDBJ whole genome shotgun (WGS) entry which is preliminary data.</text>
</comment>
<name>A0ABW5LSE5_9FLAO</name>
<feature type="transmembrane region" description="Helical" evidence="1">
    <location>
        <begin position="36"/>
        <end position="54"/>
    </location>
</feature>
<keyword evidence="1" id="KW-1133">Transmembrane helix</keyword>
<evidence type="ECO:0000313" key="3">
    <source>
        <dbReference type="Proteomes" id="UP001597508"/>
    </source>
</evidence>
<feature type="transmembrane region" description="Helical" evidence="1">
    <location>
        <begin position="6"/>
        <end position="24"/>
    </location>
</feature>
<evidence type="ECO:0000313" key="2">
    <source>
        <dbReference type="EMBL" id="MFD2567717.1"/>
    </source>
</evidence>
<accession>A0ABW5LSE5</accession>
<dbReference type="EMBL" id="JBHULH010000004">
    <property type="protein sequence ID" value="MFD2567717.1"/>
    <property type="molecule type" value="Genomic_DNA"/>
</dbReference>